<proteinExistence type="predicted"/>
<name>A0ABS2ZAC8_9BACL</name>
<dbReference type="RefSeq" id="WP_188403223.1">
    <property type="nucleotide sequence ID" value="NZ_BMCE01000002.1"/>
</dbReference>
<organism evidence="1 2">
    <name type="scientific">Fictibacillus barbaricus</name>
    <dbReference type="NCBI Taxonomy" id="182136"/>
    <lineage>
        <taxon>Bacteria</taxon>
        <taxon>Bacillati</taxon>
        <taxon>Bacillota</taxon>
        <taxon>Bacilli</taxon>
        <taxon>Bacillales</taxon>
        <taxon>Fictibacillaceae</taxon>
        <taxon>Fictibacillus</taxon>
    </lineage>
</organism>
<protein>
    <submittedName>
        <fullName evidence="1">Uncharacterized protein</fullName>
    </submittedName>
</protein>
<evidence type="ECO:0000313" key="1">
    <source>
        <dbReference type="EMBL" id="MBN3545148.1"/>
    </source>
</evidence>
<accession>A0ABS2ZAC8</accession>
<reference evidence="1 2" key="1">
    <citation type="submission" date="2021-01" db="EMBL/GenBank/DDBJ databases">
        <title>Genome Sequencing of Type Strains.</title>
        <authorList>
            <person name="Lemaire J.F."/>
            <person name="Inderbitzin P."/>
            <person name="Collins S.B."/>
            <person name="Wespe N."/>
            <person name="Knight-Connoni V."/>
        </authorList>
    </citation>
    <scope>NUCLEOTIDE SEQUENCE [LARGE SCALE GENOMIC DNA]</scope>
    <source>
        <strain evidence="1 2">DSM 14730</strain>
    </source>
</reference>
<dbReference type="Proteomes" id="UP001319060">
    <property type="component" value="Unassembled WGS sequence"/>
</dbReference>
<sequence length="106" mass="12230">MRRIFLLALLYVFAGTSLFPNYNMENLSSPPQKDVFEISSSSFDDSTIIGEYPTKSKKLKKGIKAIHLNRTILLDENKEFHVQPRIDPISKNAVFLTPYQFQSNYL</sequence>
<comment type="caution">
    <text evidence="1">The sequence shown here is derived from an EMBL/GenBank/DDBJ whole genome shotgun (WGS) entry which is preliminary data.</text>
</comment>
<dbReference type="EMBL" id="JAFHKS010000042">
    <property type="protein sequence ID" value="MBN3545148.1"/>
    <property type="molecule type" value="Genomic_DNA"/>
</dbReference>
<gene>
    <name evidence="1" type="ORF">JYA64_07575</name>
</gene>
<keyword evidence="2" id="KW-1185">Reference proteome</keyword>
<evidence type="ECO:0000313" key="2">
    <source>
        <dbReference type="Proteomes" id="UP001319060"/>
    </source>
</evidence>